<comment type="subunit">
    <text evidence="7">The basal body constitutes a major portion of the flagellar organelle and consists of four rings (L,P,S, and M) mounted on a central rod.</text>
</comment>
<dbReference type="Proteomes" id="UP001499951">
    <property type="component" value="Unassembled WGS sequence"/>
</dbReference>
<keyword evidence="9" id="KW-0969">Cilium</keyword>
<comment type="function">
    <text evidence="1 7">Assembles around the rod to form the L-ring and probably protects the motor/basal body from shearing forces during rotation.</text>
</comment>
<keyword evidence="6 7" id="KW-0998">Cell outer membrane</keyword>
<evidence type="ECO:0000256" key="3">
    <source>
        <dbReference type="ARBA" id="ARBA00022729"/>
    </source>
</evidence>
<dbReference type="RefSeq" id="WP_208394009.1">
    <property type="nucleotide sequence ID" value="NZ_BAAADD010000013.1"/>
</dbReference>
<evidence type="ECO:0000256" key="5">
    <source>
        <dbReference type="ARBA" id="ARBA00023143"/>
    </source>
</evidence>
<evidence type="ECO:0000256" key="4">
    <source>
        <dbReference type="ARBA" id="ARBA00023136"/>
    </source>
</evidence>
<keyword evidence="9" id="KW-0966">Cell projection</keyword>
<gene>
    <name evidence="7 9" type="primary">flgH</name>
    <name evidence="9" type="ORF">GCM10008942_40550</name>
</gene>
<keyword evidence="10" id="KW-1185">Reference proteome</keyword>
<comment type="caution">
    <text evidence="9">The sequence shown here is derived from an EMBL/GenBank/DDBJ whole genome shotgun (WGS) entry which is preliminary data.</text>
</comment>
<keyword evidence="3 7" id="KW-0732">Signal</keyword>
<evidence type="ECO:0000313" key="9">
    <source>
        <dbReference type="EMBL" id="GAA0587420.1"/>
    </source>
</evidence>
<reference evidence="9 10" key="1">
    <citation type="journal article" date="2019" name="Int. J. Syst. Evol. Microbiol.">
        <title>The Global Catalogue of Microorganisms (GCM) 10K type strain sequencing project: providing services to taxonomists for standard genome sequencing and annotation.</title>
        <authorList>
            <consortium name="The Broad Institute Genomics Platform"/>
            <consortium name="The Broad Institute Genome Sequencing Center for Infectious Disease"/>
            <person name="Wu L."/>
            <person name="Ma J."/>
        </authorList>
    </citation>
    <scope>NUCLEOTIDE SEQUENCE [LARGE SCALE GENOMIC DNA]</scope>
    <source>
        <strain evidence="9 10">JCM 15089</strain>
    </source>
</reference>
<dbReference type="HAMAP" id="MF_00415">
    <property type="entry name" value="FlgH"/>
    <property type="match status" value="1"/>
</dbReference>
<feature type="signal peptide" evidence="8">
    <location>
        <begin position="1"/>
        <end position="16"/>
    </location>
</feature>
<sequence>MLMRNLLVLVSAAVLAAGCSTVDRLEDLGNGGPKLAGMTNTAPQVSVPMPQPPAEPKGRASLWQPGARSFFHDPRASRVGDIITVNVAVADTAKLSNSTTRGRTNSENASMNNLFGLENVMPGVGLTPGSLVKMGSDNSNVGTGAVSRSETINMTLAALVTQVLPNGNMVIAGHQQMKVNGELRDLTVSGIVRTEDITSANTIDLTQIAEARINYGGRGTVSDVQQPRLGSQLLDILMPW</sequence>
<dbReference type="PRINTS" id="PR01008">
    <property type="entry name" value="FLGLRINGFLGH"/>
</dbReference>
<proteinExistence type="inferred from homology"/>
<evidence type="ECO:0000256" key="6">
    <source>
        <dbReference type="ARBA" id="ARBA00023237"/>
    </source>
</evidence>
<evidence type="ECO:0000256" key="8">
    <source>
        <dbReference type="SAM" id="SignalP"/>
    </source>
</evidence>
<dbReference type="PANTHER" id="PTHR34933">
    <property type="entry name" value="FLAGELLAR L-RING PROTEIN"/>
    <property type="match status" value="1"/>
</dbReference>
<dbReference type="Pfam" id="PF02107">
    <property type="entry name" value="FlgH"/>
    <property type="match status" value="1"/>
</dbReference>
<keyword evidence="5 7" id="KW-0975">Bacterial flagellum</keyword>
<dbReference type="PANTHER" id="PTHR34933:SF1">
    <property type="entry name" value="FLAGELLAR L-RING PROTEIN"/>
    <property type="match status" value="1"/>
</dbReference>
<comment type="similarity">
    <text evidence="2 7">Belongs to the FlgH family.</text>
</comment>
<name>A0ABN1FBQ7_9PROT</name>
<keyword evidence="7" id="KW-0449">Lipoprotein</keyword>
<evidence type="ECO:0000313" key="10">
    <source>
        <dbReference type="Proteomes" id="UP001499951"/>
    </source>
</evidence>
<protein>
    <recommendedName>
        <fullName evidence="7">Flagellar L-ring protein</fullName>
    </recommendedName>
    <alternativeName>
        <fullName evidence="7">Basal body L-ring protein</fullName>
    </alternativeName>
</protein>
<accession>A0ABN1FBQ7</accession>
<dbReference type="NCBIfam" id="NF001305">
    <property type="entry name" value="PRK00249.1-5"/>
    <property type="match status" value="1"/>
</dbReference>
<keyword evidence="4 7" id="KW-0472">Membrane</keyword>
<dbReference type="PROSITE" id="PS51257">
    <property type="entry name" value="PROKAR_LIPOPROTEIN"/>
    <property type="match status" value="1"/>
</dbReference>
<feature type="chain" id="PRO_5046810572" description="Flagellar L-ring protein" evidence="8">
    <location>
        <begin position="17"/>
        <end position="240"/>
    </location>
</feature>
<evidence type="ECO:0000256" key="2">
    <source>
        <dbReference type="ARBA" id="ARBA00006929"/>
    </source>
</evidence>
<keyword evidence="9" id="KW-0282">Flagellum</keyword>
<comment type="subcellular location">
    <subcellularLocation>
        <location evidence="7">Cell outer membrane</location>
        <topology evidence="7">Lipid-anchor</topology>
    </subcellularLocation>
    <subcellularLocation>
        <location evidence="7">Bacterial flagellum basal body</location>
    </subcellularLocation>
</comment>
<evidence type="ECO:0000256" key="7">
    <source>
        <dbReference type="HAMAP-Rule" id="MF_00415"/>
    </source>
</evidence>
<evidence type="ECO:0000256" key="1">
    <source>
        <dbReference type="ARBA" id="ARBA00002591"/>
    </source>
</evidence>
<organism evidence="9 10">
    <name type="scientific">Rhizomicrobium electricum</name>
    <dbReference type="NCBI Taxonomy" id="480070"/>
    <lineage>
        <taxon>Bacteria</taxon>
        <taxon>Pseudomonadati</taxon>
        <taxon>Pseudomonadota</taxon>
        <taxon>Alphaproteobacteria</taxon>
        <taxon>Micropepsales</taxon>
        <taxon>Micropepsaceae</taxon>
        <taxon>Rhizomicrobium</taxon>
    </lineage>
</organism>
<dbReference type="EMBL" id="BAAADD010000013">
    <property type="protein sequence ID" value="GAA0587420.1"/>
    <property type="molecule type" value="Genomic_DNA"/>
</dbReference>
<dbReference type="InterPro" id="IPR000527">
    <property type="entry name" value="Flag_Lring"/>
</dbReference>